<dbReference type="EMBL" id="JACHGT010000009">
    <property type="protein sequence ID" value="MBB6036459.1"/>
    <property type="molecule type" value="Genomic_DNA"/>
</dbReference>
<evidence type="ECO:0000313" key="1">
    <source>
        <dbReference type="EMBL" id="MBB6036459.1"/>
    </source>
</evidence>
<dbReference type="Proteomes" id="UP000548476">
    <property type="component" value="Unassembled WGS sequence"/>
</dbReference>
<dbReference type="RefSeq" id="WP_239122052.1">
    <property type="nucleotide sequence ID" value="NZ_BONT01000030.1"/>
</dbReference>
<organism evidence="1 2">
    <name type="scientific">Phytomonospora endophytica</name>
    <dbReference type="NCBI Taxonomy" id="714109"/>
    <lineage>
        <taxon>Bacteria</taxon>
        <taxon>Bacillati</taxon>
        <taxon>Actinomycetota</taxon>
        <taxon>Actinomycetes</taxon>
        <taxon>Micromonosporales</taxon>
        <taxon>Micromonosporaceae</taxon>
        <taxon>Phytomonospora</taxon>
    </lineage>
</organism>
<keyword evidence="2" id="KW-1185">Reference proteome</keyword>
<dbReference type="AlphaFoldDB" id="A0A841FVD5"/>
<proteinExistence type="predicted"/>
<protein>
    <submittedName>
        <fullName evidence="1">Uncharacterized protein</fullName>
    </submittedName>
</protein>
<name>A0A841FVD5_9ACTN</name>
<sequence length="193" mass="21889">MQHQNPEWTGMWTPSGGWQYADLPPTDDAASWISARVPDDWFVGVPEVLADRDEMIIIGRLAEPTVDDDATDADRAAAEEGRISRFREGTREQRIQISQQITHRFRRKASWGASCGSTREIFTHMTVPVMTRLRQPERWVLDTLVDSGVARSRSDALSWCVRLVGEHADSWLAELREAMTTVDALRRQGPDIT</sequence>
<comment type="caution">
    <text evidence="1">The sequence shown here is derived from an EMBL/GenBank/DDBJ whole genome shotgun (WGS) entry which is preliminary data.</text>
</comment>
<accession>A0A841FVD5</accession>
<evidence type="ECO:0000313" key="2">
    <source>
        <dbReference type="Proteomes" id="UP000548476"/>
    </source>
</evidence>
<gene>
    <name evidence="1" type="ORF">HNR73_004330</name>
</gene>
<reference evidence="1 2" key="1">
    <citation type="submission" date="2020-08" db="EMBL/GenBank/DDBJ databases">
        <title>Genomic Encyclopedia of Type Strains, Phase IV (KMG-IV): sequencing the most valuable type-strain genomes for metagenomic binning, comparative biology and taxonomic classification.</title>
        <authorList>
            <person name="Goeker M."/>
        </authorList>
    </citation>
    <scope>NUCLEOTIDE SEQUENCE [LARGE SCALE GENOMIC DNA]</scope>
    <source>
        <strain evidence="1 2">YIM 65646</strain>
    </source>
</reference>